<protein>
    <recommendedName>
        <fullName evidence="6">Outer membrane protein assembly factor BamD</fullName>
    </recommendedName>
</protein>
<dbReference type="PANTHER" id="PTHR37423">
    <property type="entry name" value="SOLUBLE LYTIC MUREIN TRANSGLYCOSYLASE-RELATED"/>
    <property type="match status" value="1"/>
</dbReference>
<dbReference type="NCBIfam" id="TIGR03302">
    <property type="entry name" value="OM_YfiO"/>
    <property type="match status" value="1"/>
</dbReference>
<evidence type="ECO:0000256" key="3">
    <source>
        <dbReference type="ARBA" id="ARBA00023139"/>
    </source>
</evidence>
<comment type="subcellular location">
    <subcellularLocation>
        <location evidence="6">Cell outer membrane</location>
        <topology evidence="6">Lipid-anchor</topology>
    </subcellularLocation>
</comment>
<dbReference type="PROSITE" id="PS51257">
    <property type="entry name" value="PROKAR_LIPOPROTEIN"/>
    <property type="match status" value="1"/>
</dbReference>
<dbReference type="GO" id="GO:0051205">
    <property type="term" value="P:protein insertion into membrane"/>
    <property type="evidence" value="ECO:0007669"/>
    <property type="project" value="UniProtKB-UniRule"/>
</dbReference>
<dbReference type="InterPro" id="IPR017689">
    <property type="entry name" value="BamD"/>
</dbReference>
<dbReference type="EMBL" id="NVWI01000002">
    <property type="protein sequence ID" value="PCJ42504.1"/>
    <property type="molecule type" value="Genomic_DNA"/>
</dbReference>
<organism evidence="9 10">
    <name type="scientific">SAR86 cluster bacterium</name>
    <dbReference type="NCBI Taxonomy" id="2030880"/>
    <lineage>
        <taxon>Bacteria</taxon>
        <taxon>Pseudomonadati</taxon>
        <taxon>Pseudomonadota</taxon>
        <taxon>Gammaproteobacteria</taxon>
        <taxon>SAR86 cluster</taxon>
    </lineage>
</organism>
<dbReference type="InterPro" id="IPR039565">
    <property type="entry name" value="BamD-like"/>
</dbReference>
<feature type="domain" description="Outer membrane lipoprotein BamD-like" evidence="8">
    <location>
        <begin position="47"/>
        <end position="247"/>
    </location>
</feature>
<gene>
    <name evidence="6" type="primary">bamD</name>
    <name evidence="9" type="ORF">COA71_03045</name>
</gene>
<name>A0A2A5CF29_9GAMM</name>
<keyword evidence="4 6" id="KW-0998">Cell outer membrane</keyword>
<accession>A0A2A5CF29</accession>
<dbReference type="Pfam" id="PF13525">
    <property type="entry name" value="YfiO"/>
    <property type="match status" value="1"/>
</dbReference>
<dbReference type="GO" id="GO:0043165">
    <property type="term" value="P:Gram-negative-bacterium-type cell outer membrane assembly"/>
    <property type="evidence" value="ECO:0007669"/>
    <property type="project" value="UniProtKB-UniRule"/>
</dbReference>
<dbReference type="GO" id="GO:1990063">
    <property type="term" value="C:Bam protein complex"/>
    <property type="evidence" value="ECO:0007669"/>
    <property type="project" value="TreeGrafter"/>
</dbReference>
<reference evidence="10" key="1">
    <citation type="submission" date="2017-08" db="EMBL/GenBank/DDBJ databases">
        <title>A dynamic microbial community with high functional redundancy inhabits the cold, oxic subseafloor aquifer.</title>
        <authorList>
            <person name="Tully B.J."/>
            <person name="Wheat C.G."/>
            <person name="Glazer B.T."/>
            <person name="Huber J.A."/>
        </authorList>
    </citation>
    <scope>NUCLEOTIDE SEQUENCE [LARGE SCALE GENOMIC DNA]</scope>
</reference>
<evidence type="ECO:0000256" key="2">
    <source>
        <dbReference type="ARBA" id="ARBA00023136"/>
    </source>
</evidence>
<feature type="chain" id="PRO_5013410314" description="Outer membrane protein assembly factor BamD" evidence="7">
    <location>
        <begin position="37"/>
        <end position="355"/>
    </location>
</feature>
<comment type="similarity">
    <text evidence="6">Belongs to the BamD family.</text>
</comment>
<sequence length="355" mass="40024">MYSNQKPVSKLKHQTTVKRFLSPLLLISIISISACSSDDQFVGSTEEFIYNEAVDALRTNAFSAAIANFQQLEALFPFGQYAAQAQIELVYAYYRAGEAESARAAADRFIRLYPDDENVDYAYYMKGLAFYMEDASILARFLPTDPSKRDPGNARESFTDFAQLITRFPNSPYATDARARMIYLRNLLADYEIHVADFYIERQAFLSALNRARYVVENYQEAPAVPRAMEIMTEMYLRLGLNDLADSNLAILTENYPESGQLNENGEFIVSTQITDPSFLYSVTFGLLGSNKRDTPLAPSRRPESIDTAFGFQLPTQAQVEEKRSLLNILTLGMIGNSGAQKTQEENNEDETTEN</sequence>
<keyword evidence="2 6" id="KW-0472">Membrane</keyword>
<comment type="caution">
    <text evidence="9">The sequence shown here is derived from an EMBL/GenBank/DDBJ whole genome shotgun (WGS) entry which is preliminary data.</text>
</comment>
<evidence type="ECO:0000256" key="4">
    <source>
        <dbReference type="ARBA" id="ARBA00023237"/>
    </source>
</evidence>
<evidence type="ECO:0000256" key="5">
    <source>
        <dbReference type="ARBA" id="ARBA00023288"/>
    </source>
</evidence>
<evidence type="ECO:0000313" key="10">
    <source>
        <dbReference type="Proteomes" id="UP000228987"/>
    </source>
</evidence>
<dbReference type="InterPro" id="IPR011990">
    <property type="entry name" value="TPR-like_helical_dom_sf"/>
</dbReference>
<evidence type="ECO:0000256" key="1">
    <source>
        <dbReference type="ARBA" id="ARBA00022729"/>
    </source>
</evidence>
<dbReference type="PANTHER" id="PTHR37423:SF1">
    <property type="entry name" value="OUTER MEMBRANE PROTEIN ASSEMBLY FACTOR BAMD"/>
    <property type="match status" value="1"/>
</dbReference>
<evidence type="ECO:0000256" key="7">
    <source>
        <dbReference type="SAM" id="SignalP"/>
    </source>
</evidence>
<keyword evidence="5 6" id="KW-0449">Lipoprotein</keyword>
<comment type="subunit">
    <text evidence="6">Part of the Bam complex.</text>
</comment>
<feature type="signal peptide" evidence="7">
    <location>
        <begin position="1"/>
        <end position="36"/>
    </location>
</feature>
<proteinExistence type="inferred from homology"/>
<dbReference type="Gene3D" id="1.25.40.10">
    <property type="entry name" value="Tetratricopeptide repeat domain"/>
    <property type="match status" value="1"/>
</dbReference>
<dbReference type="CDD" id="cd15830">
    <property type="entry name" value="BamD"/>
    <property type="match status" value="1"/>
</dbReference>
<dbReference type="AlphaFoldDB" id="A0A2A5CF29"/>
<evidence type="ECO:0000259" key="8">
    <source>
        <dbReference type="Pfam" id="PF13525"/>
    </source>
</evidence>
<evidence type="ECO:0000313" key="9">
    <source>
        <dbReference type="EMBL" id="PCJ42504.1"/>
    </source>
</evidence>
<keyword evidence="3 6" id="KW-0564">Palmitate</keyword>
<keyword evidence="1 6" id="KW-0732">Signal</keyword>
<comment type="function">
    <text evidence="6">Part of the outer membrane protein assembly complex, which is involved in assembly and insertion of beta-barrel proteins into the outer membrane.</text>
</comment>
<evidence type="ECO:0000256" key="6">
    <source>
        <dbReference type="HAMAP-Rule" id="MF_00922"/>
    </source>
</evidence>
<dbReference type="SUPFAM" id="SSF48452">
    <property type="entry name" value="TPR-like"/>
    <property type="match status" value="1"/>
</dbReference>
<dbReference type="Proteomes" id="UP000228987">
    <property type="component" value="Unassembled WGS sequence"/>
</dbReference>
<dbReference type="HAMAP" id="MF_00922">
    <property type="entry name" value="OM_assembly_BamD"/>
    <property type="match status" value="1"/>
</dbReference>